<name>A0AAI9XB04_PENTH</name>
<dbReference type="Proteomes" id="UP001227192">
    <property type="component" value="Unassembled WGS sequence"/>
</dbReference>
<evidence type="ECO:0000313" key="1">
    <source>
        <dbReference type="EMBL" id="KAJ9490691.1"/>
    </source>
</evidence>
<reference evidence="1" key="2">
    <citation type="journal article" date="2016" name="Fungal Biol.">
        <title>Ochratoxin A production by Penicillium thymicola.</title>
        <authorList>
            <person name="Nguyen H.D.T."/>
            <person name="McMullin D.R."/>
            <person name="Ponomareva E."/>
            <person name="Riley R."/>
            <person name="Pomraning K.R."/>
            <person name="Baker S.E."/>
            <person name="Seifert K.A."/>
        </authorList>
    </citation>
    <scope>NUCLEOTIDE SEQUENCE</scope>
    <source>
        <strain evidence="1">DAOM 180753</strain>
    </source>
</reference>
<gene>
    <name evidence="1" type="ORF">VN97_g2566</name>
</gene>
<organism evidence="1 2">
    <name type="scientific">Penicillium thymicola</name>
    <dbReference type="NCBI Taxonomy" id="293382"/>
    <lineage>
        <taxon>Eukaryota</taxon>
        <taxon>Fungi</taxon>
        <taxon>Dikarya</taxon>
        <taxon>Ascomycota</taxon>
        <taxon>Pezizomycotina</taxon>
        <taxon>Eurotiomycetes</taxon>
        <taxon>Eurotiomycetidae</taxon>
        <taxon>Eurotiales</taxon>
        <taxon>Aspergillaceae</taxon>
        <taxon>Penicillium</taxon>
    </lineage>
</organism>
<sequence length="100" mass="11837">MIGYTENLVASKRNPLLNFCLNHIYLKHKVNKEIVAKRRILALDDHQLELLMGLRERHTIRAYREEAIRDEELNHTRRMPNRRALCGNLPQSIPSLHMDL</sequence>
<proteinExistence type="predicted"/>
<protein>
    <submittedName>
        <fullName evidence="1">Uncharacterized protein</fullName>
    </submittedName>
</protein>
<dbReference type="EMBL" id="LACB01000050">
    <property type="protein sequence ID" value="KAJ9490691.1"/>
    <property type="molecule type" value="Genomic_DNA"/>
</dbReference>
<accession>A0AAI9XB04</accession>
<dbReference type="AlphaFoldDB" id="A0AAI9XB04"/>
<evidence type="ECO:0000313" key="2">
    <source>
        <dbReference type="Proteomes" id="UP001227192"/>
    </source>
</evidence>
<keyword evidence="2" id="KW-1185">Reference proteome</keyword>
<comment type="caution">
    <text evidence="1">The sequence shown here is derived from an EMBL/GenBank/DDBJ whole genome shotgun (WGS) entry which is preliminary data.</text>
</comment>
<reference evidence="1" key="1">
    <citation type="submission" date="2015-06" db="EMBL/GenBank/DDBJ databases">
        <authorList>
            <person name="Nguyen H."/>
        </authorList>
    </citation>
    <scope>NUCLEOTIDE SEQUENCE</scope>
    <source>
        <strain evidence="1">DAOM 180753</strain>
    </source>
</reference>